<evidence type="ECO:0000313" key="2">
    <source>
        <dbReference type="Proteomes" id="UP000007435"/>
    </source>
</evidence>
<organism evidence="1 2">
    <name type="scientific">Leadbetterella byssophila (strain DSM 17132 / JCM 16389 / KACC 11308 / NBRC 106382 / 4M15)</name>
    <dbReference type="NCBI Taxonomy" id="649349"/>
    <lineage>
        <taxon>Bacteria</taxon>
        <taxon>Pseudomonadati</taxon>
        <taxon>Bacteroidota</taxon>
        <taxon>Cytophagia</taxon>
        <taxon>Cytophagales</taxon>
        <taxon>Leadbetterellaceae</taxon>
        <taxon>Leadbetterella</taxon>
    </lineage>
</organism>
<dbReference type="AlphaFoldDB" id="E4RZ94"/>
<dbReference type="HOGENOM" id="CLU_134973_7_3_10"/>
<reference key="1">
    <citation type="submission" date="2010-11" db="EMBL/GenBank/DDBJ databases">
        <title>The complete genome of Leadbetterella byssophila DSM 17132.</title>
        <authorList>
            <consortium name="US DOE Joint Genome Institute (JGI-PGF)"/>
            <person name="Lucas S."/>
            <person name="Copeland A."/>
            <person name="Lapidus A."/>
            <person name="Glavina del Rio T."/>
            <person name="Dalin E."/>
            <person name="Tice H."/>
            <person name="Bruce D."/>
            <person name="Goodwin L."/>
            <person name="Pitluck S."/>
            <person name="Kyrpides N."/>
            <person name="Mavromatis K."/>
            <person name="Ivanova N."/>
            <person name="Teshima H."/>
            <person name="Brettin T."/>
            <person name="Detter J.C."/>
            <person name="Han C."/>
            <person name="Tapia R."/>
            <person name="Land M."/>
            <person name="Hauser L."/>
            <person name="Markowitz V."/>
            <person name="Cheng J.-F."/>
            <person name="Hugenholtz P."/>
            <person name="Woyke T."/>
            <person name="Wu D."/>
            <person name="Tindall B."/>
            <person name="Pomrenke H.G."/>
            <person name="Brambilla E."/>
            <person name="Klenk H.-P."/>
            <person name="Eisen J.A."/>
        </authorList>
    </citation>
    <scope>NUCLEOTIDE SEQUENCE [LARGE SCALE GENOMIC DNA]</scope>
    <source>
        <strain>DSM 17132</strain>
    </source>
</reference>
<dbReference type="GO" id="GO:0046872">
    <property type="term" value="F:metal ion binding"/>
    <property type="evidence" value="ECO:0007669"/>
    <property type="project" value="InterPro"/>
</dbReference>
<dbReference type="eggNOG" id="COG2608">
    <property type="taxonomic scope" value="Bacteria"/>
</dbReference>
<gene>
    <name evidence="1" type="ordered locus">Lbys_3564</name>
</gene>
<dbReference type="RefSeq" id="WP_013410233.1">
    <property type="nucleotide sequence ID" value="NC_014655.1"/>
</dbReference>
<dbReference type="EMBL" id="CP002305">
    <property type="protein sequence ID" value="ADQ19212.1"/>
    <property type="molecule type" value="Genomic_DNA"/>
</dbReference>
<dbReference type="CDD" id="cd00371">
    <property type="entry name" value="HMA"/>
    <property type="match status" value="1"/>
</dbReference>
<proteinExistence type="predicted"/>
<dbReference type="InterPro" id="IPR006121">
    <property type="entry name" value="HMA_dom"/>
</dbReference>
<dbReference type="Gene3D" id="3.30.70.100">
    <property type="match status" value="1"/>
</dbReference>
<dbReference type="KEGG" id="lby:Lbys_3564"/>
<reference evidence="1 2" key="2">
    <citation type="journal article" date="2011" name="Stand. Genomic Sci.">
        <title>Complete genome sequence of Leadbetterella byssophila type strain (4M15).</title>
        <authorList>
            <person name="Abt B."/>
            <person name="Teshima H."/>
            <person name="Lucas S."/>
            <person name="Lapidus A."/>
            <person name="Del Rio T.G."/>
            <person name="Nolan M."/>
            <person name="Tice H."/>
            <person name="Cheng J.F."/>
            <person name="Pitluck S."/>
            <person name="Liolios K."/>
            <person name="Pagani I."/>
            <person name="Ivanova N."/>
            <person name="Mavromatis K."/>
            <person name="Pati A."/>
            <person name="Tapia R."/>
            <person name="Han C."/>
            <person name="Goodwin L."/>
            <person name="Chen A."/>
            <person name="Palaniappan K."/>
            <person name="Land M."/>
            <person name="Hauser L."/>
            <person name="Chang Y.J."/>
            <person name="Jeffries C.D."/>
            <person name="Rohde M."/>
            <person name="Goker M."/>
            <person name="Tindall B.J."/>
            <person name="Detter J.C."/>
            <person name="Woyke T."/>
            <person name="Bristow J."/>
            <person name="Eisen J.A."/>
            <person name="Markowitz V."/>
            <person name="Hugenholtz P."/>
            <person name="Klenk H.P."/>
            <person name="Kyrpides N.C."/>
        </authorList>
    </citation>
    <scope>NUCLEOTIDE SEQUENCE [LARGE SCALE GENOMIC DNA]</scope>
    <source>
        <strain evidence="2">DSM 17132 / JCM 16389 / KACC 11308 / NBRC 106382 / 4M15</strain>
    </source>
</reference>
<evidence type="ECO:0000313" key="1">
    <source>
        <dbReference type="EMBL" id="ADQ19212.1"/>
    </source>
</evidence>
<protein>
    <submittedName>
        <fullName evidence="1">Heavy metal-associated protein</fullName>
    </submittedName>
</protein>
<accession>E4RZ94</accession>
<dbReference type="Proteomes" id="UP000007435">
    <property type="component" value="Chromosome"/>
</dbReference>
<dbReference type="STRING" id="649349.Lbys_3564"/>
<sequence>MKFKTSINCSSCVAKVKPVLDGLVEKWDVDTENPDKILTVEGGDEESIVRALKKIGYQAQKIESKS</sequence>
<dbReference type="InterPro" id="IPR036163">
    <property type="entry name" value="HMA_dom_sf"/>
</dbReference>
<dbReference type="SUPFAM" id="SSF55008">
    <property type="entry name" value="HMA, heavy metal-associated domain"/>
    <property type="match status" value="1"/>
</dbReference>
<keyword evidence="2" id="KW-1185">Reference proteome</keyword>
<dbReference type="OrthoDB" id="677920at2"/>
<name>E4RZ94_LEAB4</name>